<gene>
    <name evidence="2" type="ORF">Tsubulata_024200</name>
</gene>
<organism evidence="2 3">
    <name type="scientific">Turnera subulata</name>
    <dbReference type="NCBI Taxonomy" id="218843"/>
    <lineage>
        <taxon>Eukaryota</taxon>
        <taxon>Viridiplantae</taxon>
        <taxon>Streptophyta</taxon>
        <taxon>Embryophyta</taxon>
        <taxon>Tracheophyta</taxon>
        <taxon>Spermatophyta</taxon>
        <taxon>Magnoliopsida</taxon>
        <taxon>eudicotyledons</taxon>
        <taxon>Gunneridae</taxon>
        <taxon>Pentapetalae</taxon>
        <taxon>rosids</taxon>
        <taxon>fabids</taxon>
        <taxon>Malpighiales</taxon>
        <taxon>Passifloraceae</taxon>
        <taxon>Turnera</taxon>
    </lineage>
</organism>
<dbReference type="SUPFAM" id="SSF81383">
    <property type="entry name" value="F-box domain"/>
    <property type="match status" value="1"/>
</dbReference>
<feature type="non-terminal residue" evidence="2">
    <location>
        <position position="55"/>
    </location>
</feature>
<dbReference type="Pfam" id="PF00646">
    <property type="entry name" value="F-box"/>
    <property type="match status" value="1"/>
</dbReference>
<feature type="domain" description="F-box" evidence="1">
    <location>
        <begin position="32"/>
        <end position="51"/>
    </location>
</feature>
<dbReference type="InterPro" id="IPR036047">
    <property type="entry name" value="F-box-like_dom_sf"/>
</dbReference>
<accession>A0A9Q0FWW1</accession>
<evidence type="ECO:0000313" key="3">
    <source>
        <dbReference type="Proteomes" id="UP001141552"/>
    </source>
</evidence>
<dbReference type="AlphaFoldDB" id="A0A9Q0FWW1"/>
<dbReference type="CDD" id="cd09917">
    <property type="entry name" value="F-box_SF"/>
    <property type="match status" value="1"/>
</dbReference>
<protein>
    <recommendedName>
        <fullName evidence="1">F-box domain-containing protein</fullName>
    </recommendedName>
</protein>
<proteinExistence type="predicted"/>
<dbReference type="InterPro" id="IPR001810">
    <property type="entry name" value="F-box_dom"/>
</dbReference>
<name>A0A9Q0FWW1_9ROSI</name>
<dbReference type="OrthoDB" id="1863935at2759"/>
<reference evidence="2" key="1">
    <citation type="submission" date="2022-02" db="EMBL/GenBank/DDBJ databases">
        <authorList>
            <person name="Henning P.M."/>
            <person name="McCubbin A.G."/>
            <person name="Shore J.S."/>
        </authorList>
    </citation>
    <scope>NUCLEOTIDE SEQUENCE</scope>
    <source>
        <strain evidence="2">F60SS</strain>
        <tissue evidence="2">Leaves</tissue>
    </source>
</reference>
<evidence type="ECO:0000259" key="1">
    <source>
        <dbReference type="Pfam" id="PF00646"/>
    </source>
</evidence>
<dbReference type="Proteomes" id="UP001141552">
    <property type="component" value="Unassembled WGS sequence"/>
</dbReference>
<dbReference type="Gene3D" id="1.20.1280.50">
    <property type="match status" value="1"/>
</dbReference>
<keyword evidence="3" id="KW-1185">Reference proteome</keyword>
<evidence type="ECO:0000313" key="2">
    <source>
        <dbReference type="EMBL" id="KAJ4838209.1"/>
    </source>
</evidence>
<sequence length="55" mass="6227">MVVREETTGERDWSSLPNLVLSLIQSHVLGENCSFYDVCSFRAVCKAWNSIPLPK</sequence>
<comment type="caution">
    <text evidence="2">The sequence shown here is derived from an EMBL/GenBank/DDBJ whole genome shotgun (WGS) entry which is preliminary data.</text>
</comment>
<dbReference type="EMBL" id="JAKUCV010003615">
    <property type="protein sequence ID" value="KAJ4838209.1"/>
    <property type="molecule type" value="Genomic_DNA"/>
</dbReference>
<reference evidence="2" key="2">
    <citation type="journal article" date="2023" name="Plants (Basel)">
        <title>Annotation of the Turnera subulata (Passifloraceae) Draft Genome Reveals the S-Locus Evolved after the Divergence of Turneroideae from Passifloroideae in a Stepwise Manner.</title>
        <authorList>
            <person name="Henning P.M."/>
            <person name="Roalson E.H."/>
            <person name="Mir W."/>
            <person name="McCubbin A.G."/>
            <person name="Shore J.S."/>
        </authorList>
    </citation>
    <scope>NUCLEOTIDE SEQUENCE</scope>
    <source>
        <strain evidence="2">F60SS</strain>
    </source>
</reference>